<keyword evidence="2" id="KW-1185">Reference proteome</keyword>
<evidence type="ECO:0000313" key="2">
    <source>
        <dbReference type="Proteomes" id="UP001150581"/>
    </source>
</evidence>
<accession>A0ACC1IEJ5</accession>
<gene>
    <name evidence="1" type="ORF">LPJ66_006955</name>
</gene>
<dbReference type="Proteomes" id="UP001150581">
    <property type="component" value="Unassembled WGS sequence"/>
</dbReference>
<name>A0ACC1IEJ5_9FUNG</name>
<evidence type="ECO:0000313" key="1">
    <source>
        <dbReference type="EMBL" id="KAJ1891378.1"/>
    </source>
</evidence>
<organism evidence="1 2">
    <name type="scientific">Kickxella alabastrina</name>
    <dbReference type="NCBI Taxonomy" id="61397"/>
    <lineage>
        <taxon>Eukaryota</taxon>
        <taxon>Fungi</taxon>
        <taxon>Fungi incertae sedis</taxon>
        <taxon>Zoopagomycota</taxon>
        <taxon>Kickxellomycotina</taxon>
        <taxon>Kickxellomycetes</taxon>
        <taxon>Kickxellales</taxon>
        <taxon>Kickxellaceae</taxon>
        <taxon>Kickxella</taxon>
    </lineage>
</organism>
<reference evidence="1" key="1">
    <citation type="submission" date="2022-07" db="EMBL/GenBank/DDBJ databases">
        <title>Phylogenomic reconstructions and comparative analyses of Kickxellomycotina fungi.</title>
        <authorList>
            <person name="Reynolds N.K."/>
            <person name="Stajich J.E."/>
            <person name="Barry K."/>
            <person name="Grigoriev I.V."/>
            <person name="Crous P."/>
            <person name="Smith M.E."/>
        </authorList>
    </citation>
    <scope>NUCLEOTIDE SEQUENCE</scope>
    <source>
        <strain evidence="1">Benny 63K</strain>
    </source>
</reference>
<protein>
    <submittedName>
        <fullName evidence="1">Uncharacterized protein</fullName>
    </submittedName>
</protein>
<comment type="caution">
    <text evidence="1">The sequence shown here is derived from an EMBL/GenBank/DDBJ whole genome shotgun (WGS) entry which is preliminary data.</text>
</comment>
<dbReference type="EMBL" id="JANBPG010001169">
    <property type="protein sequence ID" value="KAJ1891378.1"/>
    <property type="molecule type" value="Genomic_DNA"/>
</dbReference>
<proteinExistence type="predicted"/>
<sequence length="502" mass="57073">MLIGALCKLLAPRLRALATHRAQSARLSTSCAWARWSAAEQKELIQMIDNDFRGKIEGNWDFVAQHIRDVPINHWQTWSGAERKKLVDTIHQKYISKRRSINWERIGAEFNRTADTCITVYYCKTVEIREARDAAERGPNSSAEDLGRLRLAVSTRTGATDADGVTTIDWAAVARDLGRPLLDALALAYRHGISHSSEALLPRLAYPAKWSASRVQRLQAFVSENYPPSTPIPSFDPAPVDMNLASLFMGVHPADCAHAYESQIRVQSGIRAVNKAWQPEEIARLYEACTQRSKFRTWDDISAHVGTRSRSACYTCHMRQQDNSDQGFAEWTAENIALIEQHIQESPKQKHILSELCKMFPEKSKIQVRNQLHRCKLRLHMRRVQRNAVSQPSYLELCVKSAETADGSVDWRAVSQALAVPPQNCKKAYEDMQRKQYAPLRWSREEVRRLMQTVEATKDKDDFCWNVVSRAVSTRTPQQCSSKYGYQLAKTAKQGNNVMTLS</sequence>